<organism evidence="9 10">
    <name type="scientific">Devosia subaequoris</name>
    <dbReference type="NCBI Taxonomy" id="395930"/>
    <lineage>
        <taxon>Bacteria</taxon>
        <taxon>Pseudomonadati</taxon>
        <taxon>Pseudomonadota</taxon>
        <taxon>Alphaproteobacteria</taxon>
        <taxon>Hyphomicrobiales</taxon>
        <taxon>Devosiaceae</taxon>
        <taxon>Devosia</taxon>
    </lineage>
</organism>
<keyword evidence="4 7" id="KW-0812">Transmembrane</keyword>
<dbReference type="CDD" id="cd06261">
    <property type="entry name" value="TM_PBP2"/>
    <property type="match status" value="1"/>
</dbReference>
<accession>A0A7W6IQJ0</accession>
<dbReference type="GO" id="GO:0005886">
    <property type="term" value="C:plasma membrane"/>
    <property type="evidence" value="ECO:0007669"/>
    <property type="project" value="UniProtKB-SubCell"/>
</dbReference>
<evidence type="ECO:0000313" key="10">
    <source>
        <dbReference type="Proteomes" id="UP000547011"/>
    </source>
</evidence>
<evidence type="ECO:0000256" key="1">
    <source>
        <dbReference type="ARBA" id="ARBA00004651"/>
    </source>
</evidence>
<evidence type="ECO:0000256" key="2">
    <source>
        <dbReference type="ARBA" id="ARBA00022448"/>
    </source>
</evidence>
<evidence type="ECO:0000259" key="8">
    <source>
        <dbReference type="PROSITE" id="PS50928"/>
    </source>
</evidence>
<evidence type="ECO:0000256" key="5">
    <source>
        <dbReference type="ARBA" id="ARBA00022989"/>
    </source>
</evidence>
<keyword evidence="10" id="KW-1185">Reference proteome</keyword>
<evidence type="ECO:0000256" key="7">
    <source>
        <dbReference type="RuleBase" id="RU363032"/>
    </source>
</evidence>
<dbReference type="InterPro" id="IPR000515">
    <property type="entry name" value="MetI-like"/>
</dbReference>
<dbReference type="Proteomes" id="UP000547011">
    <property type="component" value="Unassembled WGS sequence"/>
</dbReference>
<feature type="transmembrane region" description="Helical" evidence="7">
    <location>
        <begin position="228"/>
        <end position="252"/>
    </location>
</feature>
<comment type="subcellular location">
    <subcellularLocation>
        <location evidence="1 7">Cell membrane</location>
        <topology evidence="1 7">Multi-pass membrane protein</topology>
    </subcellularLocation>
</comment>
<sequence>MNEISQKDQAILARIGVNEVEKRDRRRQKRDFGVALLFMSPALLMVCGLLLAPVFYNVYLSFTNWRKFTGLDELIGFANYERMLGNPFFGEALTNTAIWVVASIVFPIAVGLGLALFLRDVRFSNTFKNIIFIPRILAPTAVGVLWFYVYAPQGLLNRGLSAVSGQQVDIGWLYQDNTVTPAIIATFVWQTVGLVMVLILLGLAAIPKDPVEAAQIDGASRFQTFRHVVLPLLTPTLLVVTILSVLAGFTVFDLLWVMGASYPGQRSLSLAVYMYFEAFQKGSWAYGSAVAVIIGLVVLSVTWVQAALQQRVDRMVR</sequence>
<comment type="similarity">
    <text evidence="7">Belongs to the binding-protein-dependent transport system permease family.</text>
</comment>
<feature type="transmembrane region" description="Helical" evidence="7">
    <location>
        <begin position="130"/>
        <end position="151"/>
    </location>
</feature>
<dbReference type="Gene3D" id="1.10.3720.10">
    <property type="entry name" value="MetI-like"/>
    <property type="match status" value="1"/>
</dbReference>
<dbReference type="GO" id="GO:0055085">
    <property type="term" value="P:transmembrane transport"/>
    <property type="evidence" value="ECO:0007669"/>
    <property type="project" value="InterPro"/>
</dbReference>
<feature type="domain" description="ABC transmembrane type-1" evidence="8">
    <location>
        <begin position="93"/>
        <end position="305"/>
    </location>
</feature>
<evidence type="ECO:0000256" key="4">
    <source>
        <dbReference type="ARBA" id="ARBA00022692"/>
    </source>
</evidence>
<reference evidence="9 10" key="1">
    <citation type="submission" date="2020-08" db="EMBL/GenBank/DDBJ databases">
        <title>Genomic Encyclopedia of Type Strains, Phase IV (KMG-IV): sequencing the most valuable type-strain genomes for metagenomic binning, comparative biology and taxonomic classification.</title>
        <authorList>
            <person name="Goeker M."/>
        </authorList>
    </citation>
    <scope>NUCLEOTIDE SEQUENCE [LARGE SCALE GENOMIC DNA]</scope>
    <source>
        <strain evidence="9 10">DSM 23447</strain>
    </source>
</reference>
<dbReference type="InterPro" id="IPR051393">
    <property type="entry name" value="ABC_transporter_permease"/>
</dbReference>
<feature type="transmembrane region" description="Helical" evidence="7">
    <location>
        <begin position="97"/>
        <end position="118"/>
    </location>
</feature>
<comment type="caution">
    <text evidence="9">The sequence shown here is derived from an EMBL/GenBank/DDBJ whole genome shotgun (WGS) entry which is preliminary data.</text>
</comment>
<feature type="transmembrane region" description="Helical" evidence="7">
    <location>
        <begin position="32"/>
        <end position="56"/>
    </location>
</feature>
<dbReference type="SUPFAM" id="SSF161098">
    <property type="entry name" value="MetI-like"/>
    <property type="match status" value="1"/>
</dbReference>
<dbReference type="RefSeq" id="WP_183312747.1">
    <property type="nucleotide sequence ID" value="NZ_JACIEW010000015.1"/>
</dbReference>
<keyword evidence="2 7" id="KW-0813">Transport</keyword>
<protein>
    <submittedName>
        <fullName evidence="9">ABC-type sugar transport system permease subunit</fullName>
    </submittedName>
</protein>
<dbReference type="EMBL" id="JACIEW010000015">
    <property type="protein sequence ID" value="MBB4054002.1"/>
    <property type="molecule type" value="Genomic_DNA"/>
</dbReference>
<evidence type="ECO:0000313" key="9">
    <source>
        <dbReference type="EMBL" id="MBB4054002.1"/>
    </source>
</evidence>
<dbReference type="PROSITE" id="PS50928">
    <property type="entry name" value="ABC_TM1"/>
    <property type="match status" value="1"/>
</dbReference>
<dbReference type="AlphaFoldDB" id="A0A7W6IQJ0"/>
<feature type="transmembrane region" description="Helical" evidence="7">
    <location>
        <begin position="284"/>
        <end position="308"/>
    </location>
</feature>
<dbReference type="InterPro" id="IPR035906">
    <property type="entry name" value="MetI-like_sf"/>
</dbReference>
<evidence type="ECO:0000256" key="3">
    <source>
        <dbReference type="ARBA" id="ARBA00022475"/>
    </source>
</evidence>
<gene>
    <name evidence="9" type="ORF">GGR20_003674</name>
</gene>
<dbReference type="Pfam" id="PF00528">
    <property type="entry name" value="BPD_transp_1"/>
    <property type="match status" value="1"/>
</dbReference>
<feature type="transmembrane region" description="Helical" evidence="7">
    <location>
        <begin position="182"/>
        <end position="207"/>
    </location>
</feature>
<name>A0A7W6IQJ0_9HYPH</name>
<keyword evidence="3" id="KW-1003">Cell membrane</keyword>
<dbReference type="PANTHER" id="PTHR30193">
    <property type="entry name" value="ABC TRANSPORTER PERMEASE PROTEIN"/>
    <property type="match status" value="1"/>
</dbReference>
<proteinExistence type="inferred from homology"/>
<dbReference type="PANTHER" id="PTHR30193:SF37">
    <property type="entry name" value="INNER MEMBRANE ABC TRANSPORTER PERMEASE PROTEIN YCJO"/>
    <property type="match status" value="1"/>
</dbReference>
<keyword evidence="6 7" id="KW-0472">Membrane</keyword>
<evidence type="ECO:0000256" key="6">
    <source>
        <dbReference type="ARBA" id="ARBA00023136"/>
    </source>
</evidence>
<keyword evidence="5 7" id="KW-1133">Transmembrane helix</keyword>
<keyword evidence="9" id="KW-0762">Sugar transport</keyword>